<evidence type="ECO:0000313" key="11">
    <source>
        <dbReference type="Proteomes" id="UP001054889"/>
    </source>
</evidence>
<reference evidence="10" key="1">
    <citation type="journal article" date="2018" name="DNA Res.">
        <title>Multiple hybrid de novo genome assembly of finger millet, an orphan allotetraploid crop.</title>
        <authorList>
            <person name="Hatakeyama M."/>
            <person name="Aluri S."/>
            <person name="Balachadran M.T."/>
            <person name="Sivarajan S.R."/>
            <person name="Patrignani A."/>
            <person name="Gruter S."/>
            <person name="Poveda L."/>
            <person name="Shimizu-Inatsugi R."/>
            <person name="Baeten J."/>
            <person name="Francoijs K.J."/>
            <person name="Nataraja K.N."/>
            <person name="Reddy Y.A.N."/>
            <person name="Phadnis S."/>
            <person name="Ravikumar R.L."/>
            <person name="Schlapbach R."/>
            <person name="Sreeman S.M."/>
            <person name="Shimizu K.K."/>
        </authorList>
    </citation>
    <scope>NUCLEOTIDE SEQUENCE</scope>
</reference>
<protein>
    <recommendedName>
        <fullName evidence="9">DUF3615 domain-containing protein</fullName>
    </recommendedName>
</protein>
<evidence type="ECO:0000256" key="6">
    <source>
        <dbReference type="ARBA" id="ARBA00023136"/>
    </source>
</evidence>
<dbReference type="AlphaFoldDB" id="A0AAV5F5E8"/>
<dbReference type="InterPro" id="IPR022059">
    <property type="entry name" value="DUF3615"/>
</dbReference>
<gene>
    <name evidence="10" type="primary">gb18349</name>
    <name evidence="10" type="ORF">PR202_gb18349</name>
</gene>
<comment type="subcellular location">
    <subcellularLocation>
        <location evidence="1">Cell membrane</location>
        <topology evidence="1">Multi-pass membrane protein</topology>
    </subcellularLocation>
</comment>
<keyword evidence="5 8" id="KW-1133">Transmembrane helix</keyword>
<evidence type="ECO:0000256" key="1">
    <source>
        <dbReference type="ARBA" id="ARBA00004651"/>
    </source>
</evidence>
<sequence>MEATSMGLSDPWTPQPLEDLLPDLSIEERARFLRPSGGRQRIRLRKPDVPPPPVPAALKRRHERCMIPRVRDALRNYNARHPGDQFDAVKPLAEDSMHFGGQLWWHLNFWARSRSSNKIKRFFAEVHYMPATCASLFPDPDQPFVPPIPIVEVCTILEEPLSRYRNSWAARGPAYLLHHLHPQLHDQSTRSQYKILMIRPHTRSIRQLLLFSAFESWLVAEHNKMRSQYIPEEARSTIMNFFRIPLNLFVCVVLYNVNAFPITIMFGMCSIFLFMAAILQRRLMVVSDLHKSSTKAQEMVGEDEPLNP</sequence>
<keyword evidence="3" id="KW-1003">Cell membrane</keyword>
<accession>A0AAV5F5E8</accession>
<keyword evidence="4 8" id="KW-0812">Transmembrane</keyword>
<feature type="transmembrane region" description="Helical" evidence="8">
    <location>
        <begin position="259"/>
        <end position="279"/>
    </location>
</feature>
<dbReference type="GO" id="GO:0015098">
    <property type="term" value="F:molybdate ion transmembrane transporter activity"/>
    <property type="evidence" value="ECO:0007669"/>
    <property type="project" value="InterPro"/>
</dbReference>
<proteinExistence type="predicted"/>
<keyword evidence="2" id="KW-0813">Transport</keyword>
<feature type="region of interest" description="Disordered" evidence="7">
    <location>
        <begin position="37"/>
        <end position="56"/>
    </location>
</feature>
<name>A0AAV5F5E8_ELECO</name>
<keyword evidence="6 8" id="KW-0472">Membrane</keyword>
<comment type="caution">
    <text evidence="10">The sequence shown here is derived from an EMBL/GenBank/DDBJ whole genome shotgun (WGS) entry which is preliminary data.</text>
</comment>
<dbReference type="EMBL" id="BQKI01000082">
    <property type="protein sequence ID" value="GJN30071.1"/>
    <property type="molecule type" value="Genomic_DNA"/>
</dbReference>
<dbReference type="Pfam" id="PF05631">
    <property type="entry name" value="MFS_5"/>
    <property type="match status" value="1"/>
</dbReference>
<feature type="domain" description="DUF3615" evidence="9">
    <location>
        <begin position="70"/>
        <end position="129"/>
    </location>
</feature>
<evidence type="ECO:0000256" key="4">
    <source>
        <dbReference type="ARBA" id="ARBA00022692"/>
    </source>
</evidence>
<reference evidence="10" key="2">
    <citation type="submission" date="2021-12" db="EMBL/GenBank/DDBJ databases">
        <title>Resequencing data analysis of finger millet.</title>
        <authorList>
            <person name="Hatakeyama M."/>
            <person name="Aluri S."/>
            <person name="Balachadran M.T."/>
            <person name="Sivarajan S.R."/>
            <person name="Poveda L."/>
            <person name="Shimizu-Inatsugi R."/>
            <person name="Schlapbach R."/>
            <person name="Sreeman S.M."/>
            <person name="Shimizu K.K."/>
        </authorList>
    </citation>
    <scope>NUCLEOTIDE SEQUENCE</scope>
</reference>
<evidence type="ECO:0000313" key="10">
    <source>
        <dbReference type="EMBL" id="GJN30071.1"/>
    </source>
</evidence>
<dbReference type="InterPro" id="IPR008509">
    <property type="entry name" value="MOT2/MFSD5"/>
</dbReference>
<evidence type="ECO:0000256" key="7">
    <source>
        <dbReference type="SAM" id="MobiDB-lite"/>
    </source>
</evidence>
<keyword evidence="11" id="KW-1185">Reference proteome</keyword>
<evidence type="ECO:0000256" key="2">
    <source>
        <dbReference type="ARBA" id="ARBA00022448"/>
    </source>
</evidence>
<evidence type="ECO:0000256" key="5">
    <source>
        <dbReference type="ARBA" id="ARBA00022989"/>
    </source>
</evidence>
<dbReference type="PANTHER" id="PTHR23516:SF1">
    <property type="entry name" value="MOLYBDATE-ANION TRANSPORTER"/>
    <property type="match status" value="1"/>
</dbReference>
<dbReference type="PANTHER" id="PTHR23516">
    <property type="entry name" value="SAM (S-ADENOSYL METHIONINE) TRANSPORTER"/>
    <property type="match status" value="1"/>
</dbReference>
<dbReference type="GO" id="GO:0005886">
    <property type="term" value="C:plasma membrane"/>
    <property type="evidence" value="ECO:0007669"/>
    <property type="project" value="UniProtKB-SubCell"/>
</dbReference>
<evidence type="ECO:0000256" key="3">
    <source>
        <dbReference type="ARBA" id="ARBA00022475"/>
    </source>
</evidence>
<evidence type="ECO:0000259" key="9">
    <source>
        <dbReference type="Pfam" id="PF12274"/>
    </source>
</evidence>
<dbReference type="Pfam" id="PF12274">
    <property type="entry name" value="DUF3615"/>
    <property type="match status" value="1"/>
</dbReference>
<organism evidence="10 11">
    <name type="scientific">Eleusine coracana subsp. coracana</name>
    <dbReference type="NCBI Taxonomy" id="191504"/>
    <lineage>
        <taxon>Eukaryota</taxon>
        <taxon>Viridiplantae</taxon>
        <taxon>Streptophyta</taxon>
        <taxon>Embryophyta</taxon>
        <taxon>Tracheophyta</taxon>
        <taxon>Spermatophyta</taxon>
        <taxon>Magnoliopsida</taxon>
        <taxon>Liliopsida</taxon>
        <taxon>Poales</taxon>
        <taxon>Poaceae</taxon>
        <taxon>PACMAD clade</taxon>
        <taxon>Chloridoideae</taxon>
        <taxon>Cynodonteae</taxon>
        <taxon>Eleusininae</taxon>
        <taxon>Eleusine</taxon>
    </lineage>
</organism>
<evidence type="ECO:0000256" key="8">
    <source>
        <dbReference type="SAM" id="Phobius"/>
    </source>
</evidence>
<dbReference type="Proteomes" id="UP001054889">
    <property type="component" value="Unassembled WGS sequence"/>
</dbReference>